<dbReference type="Gene3D" id="2.180.10.10">
    <property type="entry name" value="RHS repeat-associated core"/>
    <property type="match status" value="1"/>
</dbReference>
<dbReference type="NCBIfam" id="TIGR03696">
    <property type="entry name" value="Rhs_assc_core"/>
    <property type="match status" value="1"/>
</dbReference>
<dbReference type="RefSeq" id="WP_084318899.1">
    <property type="nucleotide sequence ID" value="NZ_FNTY01000002.1"/>
</dbReference>
<dbReference type="Proteomes" id="UP000198985">
    <property type="component" value="Unassembled WGS sequence"/>
</dbReference>
<dbReference type="InterPro" id="IPR022385">
    <property type="entry name" value="Rhs_assc_core"/>
</dbReference>
<evidence type="ECO:0000313" key="1">
    <source>
        <dbReference type="EMBL" id="SEE89664.1"/>
    </source>
</evidence>
<accession>A0A1H5MK08</accession>
<dbReference type="EMBL" id="FNTY01000002">
    <property type="protein sequence ID" value="SEE89664.1"/>
    <property type="molecule type" value="Genomic_DNA"/>
</dbReference>
<name>A0A1H5MK08_9PSED</name>
<dbReference type="AlphaFoldDB" id="A0A1H5MK08"/>
<protein>
    <submittedName>
        <fullName evidence="1">Insecticidal toxin complex protein TccC</fullName>
    </submittedName>
</protein>
<evidence type="ECO:0000313" key="2">
    <source>
        <dbReference type="Proteomes" id="UP000198985"/>
    </source>
</evidence>
<dbReference type="PANTHER" id="PTHR32305">
    <property type="match status" value="1"/>
</dbReference>
<sequence length="926" mass="104835">MSMLNTLQISLDAFTPKVTSVDPRGLAVRMIDYHRAQVGSPAESRITRQKHDWHGRLSASIDPRLGRQAESDPAVKENLCGHFSLSAATVFSDSVDSGWRLMLFDETGESTCFWDSRGHFRQQTRDALNRLVAVTETMPDQPSAVVERLSYGQADAESVSRNQCGRLIRHDDTVGSETTSDFGLLGAPLVQTRRFTHSLLSADWPLDELERETLLEQQPFTTRWELSALGETLRQIDSRQNIQRNIYDLAGNLKQAHLQIKDAVEKPVVESIEYNVDNRIVREVAGNGVITTRVYDDRDGRLAHLHSAANAQRPLQSLRYAYDPVGNVVEVNDEAAATVYFRNQQVDHRCTYGYDSLFQLIWSTGFEALDTQDSAQVANFREDYEFDEAGNLRRLVHVGGNQYTRKMVTAIHSNRSLPVYDDEVPGEPEIAAGFDPNGNSRALLRGQALEWDGRNQLQRVTPVSRPGDEDDSDVYRYDSQGQRLRKSTTRLSRFGNVIREVRYLPGIELHTDSNTGKAYQVVRPEAGLTTISVMHWESEPPAGMAPEHWCYSQPDHLGSSSLELNQTADVLSREWYLPYGGTAWWMDNGSPEASYKTIRYSGKDRDASGLYYYGLRYYAPWLQRWVNPDPAGNIDGLNFYRFVRNNPITFSDTDGLSPPIDLIYGFGDVRSRFLPRFGNANPDRSSITIDMLNNGLSVFGMAAEMNYSGLMKKIGNGIVVDDDRAKEFVDDAHFYRGTIDDAKAMLQSWADYLKENVSLLNIGGKMERLYAHGKPLDEFLKKNAKRPMPTSHVSAMKDFLQKTPDEVFSTVEGLPAAVKTTIATWFIRQTSKIGIDWFEQTQGRGNFVFLDVELQEPHQRHGGWQPLASVVLETKRYKEPAEIGQTFEPITYSERRHLQKKMINLHSTLVKRTQILNHAQVSAYLK</sequence>
<gene>
    <name evidence="1" type="ORF">SAMN04490194_4849</name>
</gene>
<organism evidence="1 2">
    <name type="scientific">Pseudomonas migulae</name>
    <dbReference type="NCBI Taxonomy" id="78543"/>
    <lineage>
        <taxon>Bacteria</taxon>
        <taxon>Pseudomonadati</taxon>
        <taxon>Pseudomonadota</taxon>
        <taxon>Gammaproteobacteria</taxon>
        <taxon>Pseudomonadales</taxon>
        <taxon>Pseudomonadaceae</taxon>
        <taxon>Pseudomonas</taxon>
    </lineage>
</organism>
<proteinExistence type="predicted"/>
<reference evidence="1 2" key="1">
    <citation type="submission" date="2016-10" db="EMBL/GenBank/DDBJ databases">
        <authorList>
            <person name="de Groot N.N."/>
        </authorList>
    </citation>
    <scope>NUCLEOTIDE SEQUENCE [LARGE SCALE GENOMIC DNA]</scope>
    <source>
        <strain evidence="1 2">BS3662</strain>
    </source>
</reference>
<dbReference type="PANTHER" id="PTHR32305:SF15">
    <property type="entry name" value="PROTEIN RHSA-RELATED"/>
    <property type="match status" value="1"/>
</dbReference>
<dbReference type="InterPro" id="IPR050708">
    <property type="entry name" value="T6SS_VgrG/RHS"/>
</dbReference>